<organism evidence="6 7">
    <name type="scientific">Gluconobacter cerinus</name>
    <dbReference type="NCBI Taxonomy" id="38307"/>
    <lineage>
        <taxon>Bacteria</taxon>
        <taxon>Pseudomonadati</taxon>
        <taxon>Pseudomonadota</taxon>
        <taxon>Alphaproteobacteria</taxon>
        <taxon>Acetobacterales</taxon>
        <taxon>Acetobacteraceae</taxon>
        <taxon>Gluconobacter</taxon>
    </lineage>
</organism>
<evidence type="ECO:0000313" key="6">
    <source>
        <dbReference type="EMBL" id="OAJ68198.1"/>
    </source>
</evidence>
<evidence type="ECO:0000256" key="5">
    <source>
        <dbReference type="SAM" id="Phobius"/>
    </source>
</evidence>
<evidence type="ECO:0000256" key="2">
    <source>
        <dbReference type="ARBA" id="ARBA00022692"/>
    </source>
</evidence>
<name>A0A1B6VMB5_9PROT</name>
<evidence type="ECO:0000256" key="4">
    <source>
        <dbReference type="ARBA" id="ARBA00023136"/>
    </source>
</evidence>
<dbReference type="GO" id="GO:0009403">
    <property type="term" value="P:toxin biosynthetic process"/>
    <property type="evidence" value="ECO:0007669"/>
    <property type="project" value="InterPro"/>
</dbReference>
<feature type="transmembrane region" description="Helical" evidence="5">
    <location>
        <begin position="45"/>
        <end position="67"/>
    </location>
</feature>
<accession>A0A1B6VMB5</accession>
<dbReference type="InterPro" id="IPR052719">
    <property type="entry name" value="CvpA-like"/>
</dbReference>
<dbReference type="PATRIC" id="fig|38307.3.peg.928"/>
<dbReference type="PANTHER" id="PTHR36926:SF1">
    <property type="entry name" value="COLICIN V PRODUCTION PROTEIN"/>
    <property type="match status" value="1"/>
</dbReference>
<dbReference type="RefSeq" id="WP_064273826.1">
    <property type="nucleotide sequence ID" value="NZ_LUTU01000005.1"/>
</dbReference>
<evidence type="ECO:0000313" key="7">
    <source>
        <dbReference type="Proteomes" id="UP000077786"/>
    </source>
</evidence>
<dbReference type="OrthoDB" id="9806894at2"/>
<evidence type="ECO:0000256" key="3">
    <source>
        <dbReference type="ARBA" id="ARBA00022989"/>
    </source>
</evidence>
<dbReference type="Proteomes" id="UP000077786">
    <property type="component" value="Unassembled WGS sequence"/>
</dbReference>
<protein>
    <submittedName>
        <fullName evidence="6">Colicin V production protein</fullName>
    </submittedName>
</protein>
<comment type="caution">
    <text evidence="6">The sequence shown here is derived from an EMBL/GenBank/DDBJ whole genome shotgun (WGS) entry which is preliminary data.</text>
</comment>
<keyword evidence="3 5" id="KW-1133">Transmembrane helix</keyword>
<evidence type="ECO:0000256" key="1">
    <source>
        <dbReference type="ARBA" id="ARBA00004141"/>
    </source>
</evidence>
<feature type="transmembrane region" description="Helical" evidence="5">
    <location>
        <begin position="79"/>
        <end position="102"/>
    </location>
</feature>
<dbReference type="GO" id="GO:0016020">
    <property type="term" value="C:membrane"/>
    <property type="evidence" value="ECO:0007669"/>
    <property type="project" value="UniProtKB-SubCell"/>
</dbReference>
<dbReference type="PANTHER" id="PTHR36926">
    <property type="entry name" value="COLICIN V PRODUCTION PROTEIN"/>
    <property type="match status" value="1"/>
</dbReference>
<sequence length="187" mass="19810">MPSLPDLSHISPDDLSRLDIGVLIVIGLSALWGLTRGFTTELSGLVAWASAVILTYRFHAALVPWISPYLHESWLAQSASAAVLFIVILLTLTTIAGRVGAAVRGTLFGGVDRILGAIFGILRGYVMLIALYLLAGSFFGSWTSYLMQGSFTGPYIEAGASQLAGYLPHSLQPHLASPPTSGHDASL</sequence>
<keyword evidence="2 5" id="KW-0812">Transmembrane</keyword>
<dbReference type="Pfam" id="PF02674">
    <property type="entry name" value="Colicin_V"/>
    <property type="match status" value="1"/>
</dbReference>
<feature type="transmembrane region" description="Helical" evidence="5">
    <location>
        <begin position="20"/>
        <end position="38"/>
    </location>
</feature>
<gene>
    <name evidence="6" type="primary">cvpA</name>
    <name evidence="6" type="ORF">A0123_00901</name>
</gene>
<reference evidence="6 7" key="1">
    <citation type="submission" date="2016-03" db="EMBL/GenBank/DDBJ databases">
        <title>Draft genome sequence of Gluconobacter cerinus strain CECT 9110.</title>
        <authorList>
            <person name="Sainz F."/>
            <person name="Mas A."/>
            <person name="Torija M.J."/>
        </authorList>
    </citation>
    <scope>NUCLEOTIDE SEQUENCE [LARGE SCALE GENOMIC DNA]</scope>
    <source>
        <strain evidence="6 7">CECT 9110</strain>
    </source>
</reference>
<dbReference type="InterPro" id="IPR003825">
    <property type="entry name" value="Colicin-V_CvpA"/>
</dbReference>
<feature type="transmembrane region" description="Helical" evidence="5">
    <location>
        <begin position="114"/>
        <end position="135"/>
    </location>
</feature>
<keyword evidence="4 5" id="KW-0472">Membrane</keyword>
<dbReference type="AlphaFoldDB" id="A0A1B6VMB5"/>
<comment type="subcellular location">
    <subcellularLocation>
        <location evidence="1">Membrane</location>
        <topology evidence="1">Multi-pass membrane protein</topology>
    </subcellularLocation>
</comment>
<dbReference type="EMBL" id="LUTU01000005">
    <property type="protein sequence ID" value="OAJ68198.1"/>
    <property type="molecule type" value="Genomic_DNA"/>
</dbReference>
<proteinExistence type="predicted"/>